<name>A0A376J583_9FLAO</name>
<accession>A0A376J583</accession>
<dbReference type="RefSeq" id="WP_181816352.1">
    <property type="nucleotide sequence ID" value="NZ_UFXS01000002.1"/>
</dbReference>
<gene>
    <name evidence="2" type="ORF">NCTC13456_03571</name>
</gene>
<keyword evidence="1" id="KW-0472">Membrane</keyword>
<proteinExistence type="predicted"/>
<organism evidence="2 3">
    <name type="scientific">Empedobacter falsenii</name>
    <dbReference type="NCBI Taxonomy" id="343874"/>
    <lineage>
        <taxon>Bacteria</taxon>
        <taxon>Pseudomonadati</taxon>
        <taxon>Bacteroidota</taxon>
        <taxon>Flavobacteriia</taxon>
        <taxon>Flavobacteriales</taxon>
        <taxon>Weeksellaceae</taxon>
        <taxon>Empedobacter</taxon>
    </lineage>
</organism>
<protein>
    <submittedName>
        <fullName evidence="2">Uncharacterized protein</fullName>
    </submittedName>
</protein>
<keyword evidence="1" id="KW-0812">Transmembrane</keyword>
<keyword evidence="1" id="KW-1133">Transmembrane helix</keyword>
<feature type="transmembrane region" description="Helical" evidence="1">
    <location>
        <begin position="6"/>
        <end position="25"/>
    </location>
</feature>
<evidence type="ECO:0000313" key="2">
    <source>
        <dbReference type="EMBL" id="STE54909.1"/>
    </source>
</evidence>
<sequence>METPLKIIAFIMLIFPTIYQGIAGFRTKDAAVVKKVAWRAVLMQNNWSTFYTKRY</sequence>
<reference evidence="2 3" key="1">
    <citation type="submission" date="2018-06" db="EMBL/GenBank/DDBJ databases">
        <authorList>
            <consortium name="Pathogen Informatics"/>
            <person name="Doyle S."/>
        </authorList>
    </citation>
    <scope>NUCLEOTIDE SEQUENCE [LARGE SCALE GENOMIC DNA]</scope>
    <source>
        <strain evidence="2 3">NCTC13456</strain>
    </source>
</reference>
<dbReference type="EMBL" id="UFXS01000002">
    <property type="protein sequence ID" value="STE54909.1"/>
    <property type="molecule type" value="Genomic_DNA"/>
</dbReference>
<evidence type="ECO:0000313" key="3">
    <source>
        <dbReference type="Proteomes" id="UP000254737"/>
    </source>
</evidence>
<evidence type="ECO:0000256" key="1">
    <source>
        <dbReference type="SAM" id="Phobius"/>
    </source>
</evidence>
<dbReference type="AlphaFoldDB" id="A0A376J583"/>
<dbReference type="Proteomes" id="UP000254737">
    <property type="component" value="Unassembled WGS sequence"/>
</dbReference>